<dbReference type="Pfam" id="PF07944">
    <property type="entry name" value="Beta-AFase-like_GH127_cat"/>
    <property type="match status" value="1"/>
</dbReference>
<dbReference type="Pfam" id="PF20736">
    <property type="entry name" value="Glyco_hydro127M"/>
    <property type="match status" value="1"/>
</dbReference>
<organism evidence="4 5">
    <name type="scientific">Ktedonobacter robiniae</name>
    <dbReference type="NCBI Taxonomy" id="2778365"/>
    <lineage>
        <taxon>Bacteria</taxon>
        <taxon>Bacillati</taxon>
        <taxon>Chloroflexota</taxon>
        <taxon>Ktedonobacteria</taxon>
        <taxon>Ktedonobacterales</taxon>
        <taxon>Ktedonobacteraceae</taxon>
        <taxon>Ktedonobacter</taxon>
    </lineage>
</organism>
<dbReference type="InterPro" id="IPR012878">
    <property type="entry name" value="Beta-AFase-like_GH127_cat"/>
</dbReference>
<dbReference type="InterPro" id="IPR008928">
    <property type="entry name" value="6-hairpin_glycosidase_sf"/>
</dbReference>
<dbReference type="InterPro" id="IPR049174">
    <property type="entry name" value="Beta-AFase-like"/>
</dbReference>
<dbReference type="Pfam" id="PF20737">
    <property type="entry name" value="Glyco_hydro127C"/>
    <property type="match status" value="1"/>
</dbReference>
<dbReference type="PANTHER" id="PTHR43465">
    <property type="entry name" value="DUF1680 DOMAIN PROTEIN (AFU_ORTHOLOGUE AFUA_1G08910)"/>
    <property type="match status" value="1"/>
</dbReference>
<evidence type="ECO:0000313" key="5">
    <source>
        <dbReference type="Proteomes" id="UP000654345"/>
    </source>
</evidence>
<reference evidence="4 5" key="1">
    <citation type="journal article" date="2021" name="Int. J. Syst. Evol. Microbiol.">
        <title>Reticulibacter mediterranei gen. nov., sp. nov., within the new family Reticulibacteraceae fam. nov., and Ktedonospora formicarum gen. nov., sp. nov., Ktedonobacter robiniae sp. nov., Dictyobacter formicarum sp. nov. and Dictyobacter arantiisoli sp. nov., belonging to the class Ktedonobacteria.</title>
        <authorList>
            <person name="Yabe S."/>
            <person name="Zheng Y."/>
            <person name="Wang C.M."/>
            <person name="Sakai Y."/>
            <person name="Abe K."/>
            <person name="Yokota A."/>
            <person name="Donadio S."/>
            <person name="Cavaletti L."/>
            <person name="Monciardini P."/>
        </authorList>
    </citation>
    <scope>NUCLEOTIDE SEQUENCE [LARGE SCALE GENOMIC DNA]</scope>
    <source>
        <strain evidence="4 5">SOSP1-30</strain>
    </source>
</reference>
<evidence type="ECO:0000313" key="4">
    <source>
        <dbReference type="EMBL" id="GHO57403.1"/>
    </source>
</evidence>
<dbReference type="PANTHER" id="PTHR43465:SF2">
    <property type="entry name" value="DUF1680 DOMAIN PROTEIN (AFU_ORTHOLOGUE AFUA_1G08910)"/>
    <property type="match status" value="1"/>
</dbReference>
<dbReference type="InterPro" id="IPR049046">
    <property type="entry name" value="Beta-AFase-like_GH127_middle"/>
</dbReference>
<evidence type="ECO:0000259" key="2">
    <source>
        <dbReference type="Pfam" id="PF20736"/>
    </source>
</evidence>
<comment type="caution">
    <text evidence="4">The sequence shown here is derived from an EMBL/GenBank/DDBJ whole genome shotgun (WGS) entry which is preliminary data.</text>
</comment>
<dbReference type="InterPro" id="IPR049049">
    <property type="entry name" value="Beta-AFase-like_GH127_C"/>
</dbReference>
<feature type="domain" description="Non-reducing end beta-L-arabinofuranosidase-like GH127 C-terminal" evidence="3">
    <location>
        <begin position="519"/>
        <end position="636"/>
    </location>
</feature>
<name>A0ABQ3UXB5_9CHLR</name>
<evidence type="ECO:0008006" key="6">
    <source>
        <dbReference type="Google" id="ProtNLM"/>
    </source>
</evidence>
<protein>
    <recommendedName>
        <fullName evidence="6">Glycoside hydrolase family 127 protein</fullName>
    </recommendedName>
</protein>
<gene>
    <name evidence="4" type="ORF">KSB_58780</name>
</gene>
<evidence type="ECO:0000259" key="1">
    <source>
        <dbReference type="Pfam" id="PF07944"/>
    </source>
</evidence>
<dbReference type="Proteomes" id="UP000654345">
    <property type="component" value="Unassembled WGS sequence"/>
</dbReference>
<evidence type="ECO:0000259" key="3">
    <source>
        <dbReference type="Pfam" id="PF20737"/>
    </source>
</evidence>
<proteinExistence type="predicted"/>
<dbReference type="SUPFAM" id="SSF48208">
    <property type="entry name" value="Six-hairpin glycosidases"/>
    <property type="match status" value="1"/>
</dbReference>
<feature type="domain" description="Non-reducing end beta-L-arabinofuranosidase-like GH127 catalytic" evidence="1">
    <location>
        <begin position="35"/>
        <end position="409"/>
    </location>
</feature>
<accession>A0ABQ3UXB5</accession>
<keyword evidence="5" id="KW-1185">Reference proteome</keyword>
<sequence>MTFSRHSNPQQQDTAFVVDTRRSPQARLHPVSLSNIQLTDTFWQPRRDINQTVTLPQQYELSARTGRLDNFRRAAGDSSIPFRGIFYNDSDVYKWVEAASWTLAQAPEARLEQQLDEVIALIASAQDDDGYLNTYFTFERQAERWSNLTDLHELYCAGHLLQAAVAHHRATGKTSLLDVATRIADNIASVFGPQGRPGTCGHPEIELALIELARETGEPRYLQQAQFFIDQRGQKPPVLNGSPYCQDHLPVREQQEAVGHAVRALYLYAGVTDAYLETGEAALDHAQEVLWQNLTERKTYVTGGVGSRWEGEAFGENYELPNERAYTETCAAIASVMWNWRLLQARPEARFTDVIEQTLYNGVIAGSSLDGKLYFYQNPLADRGKHRRQPWFDTACCPPNIARLLASLPGYFYSTSQEGIWLHLYASNTAQIPLTSGETITIEQQTNYPWDEEIRIKLQMQEAQDFTLFVRIPAWATGAQIQVNQQAVEGLAVKPGTYVQLKRTWQPGDEITIVLPLEVRLLESHPHVTSNRGRVAIVRGPLVYCLEQADHGSIDVWDIVLSGQTQWEAQAQKQLLGGIVTLHTQAYEQVQEEWQGQLYRPHNQGKQQRYRPVQLTAIPYYAWANREAGPMQVWLPLDEHIQAHPNSR</sequence>
<feature type="domain" description="Non-reducing end beta-L-arabinofuranosidase-like GH127 middle" evidence="2">
    <location>
        <begin position="420"/>
        <end position="517"/>
    </location>
</feature>
<dbReference type="EMBL" id="BNJG01000002">
    <property type="protein sequence ID" value="GHO57403.1"/>
    <property type="molecule type" value="Genomic_DNA"/>
</dbReference>